<dbReference type="AlphaFoldDB" id="A0A5D3AZU7"/>
<sequence>MSSSRRRPTYYNDSPIYDNYPPSASYGRPHYNDGYFSDSNFSGSPYGGSHYSDSHYSDSHYSDSHYSGLHSSGLHSSQRRGPPPPPTGYARERRSSFASARESAAPHSSRHRRHPSPPTGHARERRSSFASAGESAAPPFAPTTRGSSYYPPPPSTRHAPRSARRSSFASTGGRSAPPSPPRTTSRPSERSEIDTHTDRIVEEFSLMLDNNLEKLYEREKAPYLTVPREDVLDSVKQKVKETLRKEVEYREYSGRSGGDMGSVTVRPENLKLRNGGDEMVLEKIETYWQWEAARAT</sequence>
<feature type="compositionally biased region" description="Basic and acidic residues" evidence="1">
    <location>
        <begin position="52"/>
        <end position="63"/>
    </location>
</feature>
<comment type="caution">
    <text evidence="2">The sequence shown here is derived from an EMBL/GenBank/DDBJ whole genome shotgun (WGS) entry which is preliminary data.</text>
</comment>
<feature type="compositionally biased region" description="Low complexity" evidence="1">
    <location>
        <begin position="96"/>
        <end position="107"/>
    </location>
</feature>
<accession>A0A5D3AZU7</accession>
<keyword evidence="3" id="KW-1185">Reference proteome</keyword>
<feature type="compositionally biased region" description="Basic and acidic residues" evidence="1">
    <location>
        <begin position="187"/>
        <end position="198"/>
    </location>
</feature>
<dbReference type="Proteomes" id="UP000322245">
    <property type="component" value="Unassembled WGS sequence"/>
</dbReference>
<feature type="region of interest" description="Disordered" evidence="1">
    <location>
        <begin position="1"/>
        <end position="198"/>
    </location>
</feature>
<evidence type="ECO:0000313" key="3">
    <source>
        <dbReference type="Proteomes" id="UP000322245"/>
    </source>
</evidence>
<evidence type="ECO:0000313" key="2">
    <source>
        <dbReference type="EMBL" id="TYJ55613.1"/>
    </source>
</evidence>
<feature type="compositionally biased region" description="Low complexity" evidence="1">
    <location>
        <begin position="64"/>
        <end position="76"/>
    </location>
</feature>
<feature type="compositionally biased region" description="Low complexity" evidence="1">
    <location>
        <begin position="42"/>
        <end position="51"/>
    </location>
</feature>
<name>A0A5D3AZU7_9TREE</name>
<organism evidence="2 3">
    <name type="scientific">Cryptococcus floricola</name>
    <dbReference type="NCBI Taxonomy" id="2591691"/>
    <lineage>
        <taxon>Eukaryota</taxon>
        <taxon>Fungi</taxon>
        <taxon>Dikarya</taxon>
        <taxon>Basidiomycota</taxon>
        <taxon>Agaricomycotina</taxon>
        <taxon>Tremellomycetes</taxon>
        <taxon>Tremellales</taxon>
        <taxon>Cryptococcaceae</taxon>
        <taxon>Cryptococcus</taxon>
    </lineage>
</organism>
<proteinExistence type="predicted"/>
<reference evidence="2 3" key="1">
    <citation type="submission" date="2017-05" db="EMBL/GenBank/DDBJ databases">
        <title>The Genome Sequence of Tsuchiyaea wingfieldii DSM 27421.</title>
        <authorList>
            <person name="Cuomo C."/>
            <person name="Passer A."/>
            <person name="Billmyre B."/>
            <person name="Heitman J."/>
        </authorList>
    </citation>
    <scope>NUCLEOTIDE SEQUENCE [LARGE SCALE GENOMIC DNA]</scope>
    <source>
        <strain evidence="2 3">DSM 27421</strain>
    </source>
</reference>
<gene>
    <name evidence="2" type="ORF">B9479_003645</name>
</gene>
<dbReference type="EMBL" id="NIDF01000036">
    <property type="protein sequence ID" value="TYJ55613.1"/>
    <property type="molecule type" value="Genomic_DNA"/>
</dbReference>
<evidence type="ECO:0000256" key="1">
    <source>
        <dbReference type="SAM" id="MobiDB-lite"/>
    </source>
</evidence>
<protein>
    <submittedName>
        <fullName evidence="2">Uncharacterized protein</fullName>
    </submittedName>
</protein>
<feature type="compositionally biased region" description="Low complexity" evidence="1">
    <location>
        <begin position="165"/>
        <end position="186"/>
    </location>
</feature>